<dbReference type="Gene3D" id="1.10.510.10">
    <property type="entry name" value="Transferase(Phosphotransferase) domain 1"/>
    <property type="match status" value="1"/>
</dbReference>
<name>A0AAU9NSJ3_9ASTR</name>
<dbReference type="PROSITE" id="PS00108">
    <property type="entry name" value="PROTEIN_KINASE_ST"/>
    <property type="match status" value="1"/>
</dbReference>
<dbReference type="FunFam" id="3.30.200.20:FF:000039">
    <property type="entry name" value="receptor-like protein kinase FERONIA"/>
    <property type="match status" value="1"/>
</dbReference>
<keyword evidence="6 9" id="KW-0067">ATP-binding</keyword>
<dbReference type="PANTHER" id="PTHR27003:SF359">
    <property type="entry name" value="SERINE_THREONINE-PROTEIN KINASE UNC-51-RELATED"/>
    <property type="match status" value="1"/>
</dbReference>
<dbReference type="EC" id="2.7.11.1" evidence="1"/>
<dbReference type="GO" id="GO:0004714">
    <property type="term" value="F:transmembrane receptor protein tyrosine kinase activity"/>
    <property type="evidence" value="ECO:0007669"/>
    <property type="project" value="InterPro"/>
</dbReference>
<dbReference type="FunFam" id="1.10.510.10:FF:001023">
    <property type="entry name" value="Os07g0541700 protein"/>
    <property type="match status" value="1"/>
</dbReference>
<feature type="domain" description="Protein kinase" evidence="10">
    <location>
        <begin position="25"/>
        <end position="307"/>
    </location>
</feature>
<dbReference type="Proteomes" id="UP001157418">
    <property type="component" value="Unassembled WGS sequence"/>
</dbReference>
<dbReference type="Pfam" id="PF00069">
    <property type="entry name" value="Pkinase"/>
    <property type="match status" value="1"/>
</dbReference>
<dbReference type="GO" id="GO:0004674">
    <property type="term" value="F:protein serine/threonine kinase activity"/>
    <property type="evidence" value="ECO:0007669"/>
    <property type="project" value="UniProtKB-KW"/>
</dbReference>
<dbReference type="PANTHER" id="PTHR27003">
    <property type="entry name" value="OS07G0166700 PROTEIN"/>
    <property type="match status" value="1"/>
</dbReference>
<comment type="catalytic activity">
    <reaction evidence="8">
        <text>L-seryl-[protein] + ATP = O-phospho-L-seryl-[protein] + ADP + H(+)</text>
        <dbReference type="Rhea" id="RHEA:17989"/>
        <dbReference type="Rhea" id="RHEA-COMP:9863"/>
        <dbReference type="Rhea" id="RHEA-COMP:11604"/>
        <dbReference type="ChEBI" id="CHEBI:15378"/>
        <dbReference type="ChEBI" id="CHEBI:29999"/>
        <dbReference type="ChEBI" id="CHEBI:30616"/>
        <dbReference type="ChEBI" id="CHEBI:83421"/>
        <dbReference type="ChEBI" id="CHEBI:456216"/>
        <dbReference type="EC" id="2.7.11.1"/>
    </reaction>
</comment>
<evidence type="ECO:0000313" key="12">
    <source>
        <dbReference type="EMBL" id="CAH1440795.1"/>
    </source>
</evidence>
<evidence type="ECO:0000256" key="3">
    <source>
        <dbReference type="ARBA" id="ARBA00022679"/>
    </source>
</evidence>
<evidence type="ECO:0000256" key="2">
    <source>
        <dbReference type="ARBA" id="ARBA00022527"/>
    </source>
</evidence>
<evidence type="ECO:0000256" key="7">
    <source>
        <dbReference type="ARBA" id="ARBA00047899"/>
    </source>
</evidence>
<dbReference type="EMBL" id="CAKMRJ010005412">
    <property type="protein sequence ID" value="CAH1440795.1"/>
    <property type="molecule type" value="Genomic_DNA"/>
</dbReference>
<dbReference type="InterPro" id="IPR000719">
    <property type="entry name" value="Prot_kinase_dom"/>
</dbReference>
<evidence type="ECO:0000256" key="1">
    <source>
        <dbReference type="ARBA" id="ARBA00012513"/>
    </source>
</evidence>
<dbReference type="PROSITE" id="PS00107">
    <property type="entry name" value="PROTEIN_KINASE_ATP"/>
    <property type="match status" value="1"/>
</dbReference>
<proteinExistence type="predicted"/>
<comment type="catalytic activity">
    <reaction evidence="7">
        <text>L-threonyl-[protein] + ATP = O-phospho-L-threonyl-[protein] + ADP + H(+)</text>
        <dbReference type="Rhea" id="RHEA:46608"/>
        <dbReference type="Rhea" id="RHEA-COMP:11060"/>
        <dbReference type="Rhea" id="RHEA-COMP:11605"/>
        <dbReference type="ChEBI" id="CHEBI:15378"/>
        <dbReference type="ChEBI" id="CHEBI:30013"/>
        <dbReference type="ChEBI" id="CHEBI:30616"/>
        <dbReference type="ChEBI" id="CHEBI:61977"/>
        <dbReference type="ChEBI" id="CHEBI:456216"/>
        <dbReference type="EC" id="2.7.11.1"/>
    </reaction>
</comment>
<sequence length="757" mass="87784">MYSSRLNLENYSIPLEEINLATENFSQQKCIGGGGFGYVYRGQLSNRWQNRLVAIKRLARDSYQGEREFRNEVEKISGFHHENIISFVGYCDEENEMIIVNEYATNGSLDHHLQDQNKMRCITWTQRLNICIGAATGINYLHSGLGEHDRVIHRDVKSANILLDHNWDVKICDFGLSKSGPRNQPNTKLYTQVAGTQYYLDPTYDESGILSKESDIYSFGVVMFEMLGGMLVYRIRNIGDDMSQSLINLVRRYYENEADMLIDHDIKYQIDRSSFDTFKQIAYQCLSFDPMERPAMVEVIEKLEDALDIQLQGDFAELIQFLMKDFRFCHGIRVAAFTMYKCLLYWKCFEHERTTVFDQVIQIFRSATEDEENNEQMAYWLSFACTLLFLIEKSLERGDPTHGRMTTESSFSVSSFDFADAHAEATVKLVQQVQAKYPALLFRQLLKALVEKTYRIIRDNFKEELRSVVDLCIKAPPTFLITSDESFQEDSEFNHWQGIVDLLNILCSTIKEHFVPPTIVQMLFAQIFSYINVELFNSLLIRQESSSFRSVEYLKAGIGKLEQWCCEATEYAELVWDELKHIRQAIEFLVRNDKCDVSNDDIIYITNGLYPILSTIQLSNICTIYWDGKYDTHSVPSDVISSTIQMSDDSNNNNNALKETFSLPPFVSDVSASLQLKDFATIKLDESSSGRTRNFDMSHIPPQKTKVRKYQASYFSNKGRTGQNLMEEAHKSKFLIHHGAIKMYRDFRLENWWHCFK</sequence>
<evidence type="ECO:0000313" key="13">
    <source>
        <dbReference type="Proteomes" id="UP001157418"/>
    </source>
</evidence>
<dbReference type="SMART" id="SM01132">
    <property type="entry name" value="DIL"/>
    <property type="match status" value="1"/>
</dbReference>
<evidence type="ECO:0000256" key="9">
    <source>
        <dbReference type="PROSITE-ProRule" id="PRU10141"/>
    </source>
</evidence>
<organism evidence="12 13">
    <name type="scientific">Lactuca virosa</name>
    <dbReference type="NCBI Taxonomy" id="75947"/>
    <lineage>
        <taxon>Eukaryota</taxon>
        <taxon>Viridiplantae</taxon>
        <taxon>Streptophyta</taxon>
        <taxon>Embryophyta</taxon>
        <taxon>Tracheophyta</taxon>
        <taxon>Spermatophyta</taxon>
        <taxon>Magnoliopsida</taxon>
        <taxon>eudicotyledons</taxon>
        <taxon>Gunneridae</taxon>
        <taxon>Pentapetalae</taxon>
        <taxon>asterids</taxon>
        <taxon>campanulids</taxon>
        <taxon>Asterales</taxon>
        <taxon>Asteraceae</taxon>
        <taxon>Cichorioideae</taxon>
        <taxon>Cichorieae</taxon>
        <taxon>Lactucinae</taxon>
        <taxon>Lactuca</taxon>
    </lineage>
</organism>
<evidence type="ECO:0000259" key="10">
    <source>
        <dbReference type="PROSITE" id="PS50011"/>
    </source>
</evidence>
<evidence type="ECO:0000256" key="4">
    <source>
        <dbReference type="ARBA" id="ARBA00022741"/>
    </source>
</evidence>
<evidence type="ECO:0000256" key="5">
    <source>
        <dbReference type="ARBA" id="ARBA00022777"/>
    </source>
</evidence>
<accession>A0AAU9NSJ3</accession>
<dbReference type="GO" id="GO:0005524">
    <property type="term" value="F:ATP binding"/>
    <property type="evidence" value="ECO:0007669"/>
    <property type="project" value="UniProtKB-UniRule"/>
</dbReference>
<feature type="domain" description="Dilute" evidence="11">
    <location>
        <begin position="358"/>
        <end position="649"/>
    </location>
</feature>
<dbReference type="InterPro" id="IPR008271">
    <property type="entry name" value="Ser/Thr_kinase_AS"/>
</dbReference>
<feature type="binding site" evidence="9">
    <location>
        <position position="56"/>
    </location>
    <ligand>
        <name>ATP</name>
        <dbReference type="ChEBI" id="CHEBI:30616"/>
    </ligand>
</feature>
<keyword evidence="3" id="KW-0808">Transferase</keyword>
<dbReference type="GO" id="GO:0005886">
    <property type="term" value="C:plasma membrane"/>
    <property type="evidence" value="ECO:0007669"/>
    <property type="project" value="TreeGrafter"/>
</dbReference>
<gene>
    <name evidence="12" type="ORF">LVIROSA_LOCUS26907</name>
</gene>
<evidence type="ECO:0000256" key="6">
    <source>
        <dbReference type="ARBA" id="ARBA00022840"/>
    </source>
</evidence>
<protein>
    <recommendedName>
        <fullName evidence="1">non-specific serine/threonine protein kinase</fullName>
        <ecNumber evidence="1">2.7.11.1</ecNumber>
    </recommendedName>
</protein>
<dbReference type="InterPro" id="IPR017441">
    <property type="entry name" value="Protein_kinase_ATP_BS"/>
</dbReference>
<keyword evidence="13" id="KW-1185">Reference proteome</keyword>
<dbReference type="AlphaFoldDB" id="A0AAU9NSJ3"/>
<keyword evidence="5" id="KW-0418">Kinase</keyword>
<dbReference type="PROSITE" id="PS51126">
    <property type="entry name" value="DILUTE"/>
    <property type="match status" value="1"/>
</dbReference>
<dbReference type="InterPro" id="IPR045272">
    <property type="entry name" value="ANXUR1/2-like"/>
</dbReference>
<dbReference type="GO" id="GO:0009506">
    <property type="term" value="C:plasmodesma"/>
    <property type="evidence" value="ECO:0007669"/>
    <property type="project" value="TreeGrafter"/>
</dbReference>
<dbReference type="SMART" id="SM00220">
    <property type="entry name" value="S_TKc"/>
    <property type="match status" value="1"/>
</dbReference>
<dbReference type="Gene3D" id="3.30.200.20">
    <property type="entry name" value="Phosphorylase Kinase, domain 1"/>
    <property type="match status" value="1"/>
</dbReference>
<dbReference type="Pfam" id="PF01843">
    <property type="entry name" value="DIL"/>
    <property type="match status" value="1"/>
</dbReference>
<keyword evidence="2" id="KW-0723">Serine/threonine-protein kinase</keyword>
<evidence type="ECO:0000256" key="8">
    <source>
        <dbReference type="ARBA" id="ARBA00048679"/>
    </source>
</evidence>
<dbReference type="InterPro" id="IPR002710">
    <property type="entry name" value="Dilute_dom"/>
</dbReference>
<dbReference type="SUPFAM" id="SSF56112">
    <property type="entry name" value="Protein kinase-like (PK-like)"/>
    <property type="match status" value="1"/>
</dbReference>
<dbReference type="InterPro" id="IPR011009">
    <property type="entry name" value="Kinase-like_dom_sf"/>
</dbReference>
<reference evidence="12 13" key="1">
    <citation type="submission" date="2022-01" db="EMBL/GenBank/DDBJ databases">
        <authorList>
            <person name="Xiong W."/>
            <person name="Schranz E."/>
        </authorList>
    </citation>
    <scope>NUCLEOTIDE SEQUENCE [LARGE SCALE GENOMIC DNA]</scope>
</reference>
<evidence type="ECO:0000259" key="11">
    <source>
        <dbReference type="PROSITE" id="PS51126"/>
    </source>
</evidence>
<keyword evidence="4 9" id="KW-0547">Nucleotide-binding</keyword>
<dbReference type="PROSITE" id="PS50011">
    <property type="entry name" value="PROTEIN_KINASE_DOM"/>
    <property type="match status" value="1"/>
</dbReference>
<comment type="caution">
    <text evidence="12">The sequence shown here is derived from an EMBL/GenBank/DDBJ whole genome shotgun (WGS) entry which is preliminary data.</text>
</comment>